<dbReference type="InterPro" id="IPR036396">
    <property type="entry name" value="Cyt_P450_sf"/>
</dbReference>
<organism evidence="15">
    <name type="scientific">Dendroctonus ponderosae</name>
    <name type="common">Mountain pine beetle</name>
    <dbReference type="NCBI Taxonomy" id="77166"/>
    <lineage>
        <taxon>Eukaryota</taxon>
        <taxon>Metazoa</taxon>
        <taxon>Ecdysozoa</taxon>
        <taxon>Arthropoda</taxon>
        <taxon>Hexapoda</taxon>
        <taxon>Insecta</taxon>
        <taxon>Pterygota</taxon>
        <taxon>Neoptera</taxon>
        <taxon>Endopterygota</taxon>
        <taxon>Coleoptera</taxon>
        <taxon>Polyphaga</taxon>
        <taxon>Cucujiformia</taxon>
        <taxon>Curculionidae</taxon>
        <taxon>Scolytinae</taxon>
        <taxon>Dendroctonus</taxon>
    </lineage>
</organism>
<protein>
    <submittedName>
        <fullName evidence="15">Uncharacterized protein</fullName>
    </submittedName>
</protein>
<evidence type="ECO:0000256" key="1">
    <source>
        <dbReference type="ARBA" id="ARBA00001971"/>
    </source>
</evidence>
<dbReference type="InterPro" id="IPR001128">
    <property type="entry name" value="Cyt_P450"/>
</dbReference>
<dbReference type="Pfam" id="PF00067">
    <property type="entry name" value="p450"/>
    <property type="match status" value="1"/>
</dbReference>
<evidence type="ECO:0000256" key="7">
    <source>
        <dbReference type="ARBA" id="ARBA00022824"/>
    </source>
</evidence>
<dbReference type="GO" id="GO:0020037">
    <property type="term" value="F:heme binding"/>
    <property type="evidence" value="ECO:0007669"/>
    <property type="project" value="InterPro"/>
</dbReference>
<dbReference type="InterPro" id="IPR002401">
    <property type="entry name" value="Cyt_P450_E_grp-I"/>
</dbReference>
<dbReference type="AlphaFoldDB" id="N6TPT0"/>
<dbReference type="Gene3D" id="1.10.630.10">
    <property type="entry name" value="Cytochrome P450"/>
    <property type="match status" value="1"/>
</dbReference>
<gene>
    <name evidence="15" type="ORF">YQE_03554</name>
</gene>
<comment type="subcellular location">
    <subcellularLocation>
        <location evidence="3">Endoplasmic reticulum membrane</location>
        <topology evidence="3">Peripheral membrane protein</topology>
    </subcellularLocation>
    <subcellularLocation>
        <location evidence="2">Microsome membrane</location>
        <topology evidence="2">Peripheral membrane protein</topology>
    </subcellularLocation>
</comment>
<feature type="non-terminal residue" evidence="15">
    <location>
        <position position="1"/>
    </location>
</feature>
<keyword evidence="5 13" id="KW-0349">Heme</keyword>
<keyword evidence="10 13" id="KW-0408">Iron</keyword>
<evidence type="ECO:0000256" key="10">
    <source>
        <dbReference type="ARBA" id="ARBA00023004"/>
    </source>
</evidence>
<keyword evidence="7" id="KW-0256">Endoplasmic reticulum</keyword>
<dbReference type="InterPro" id="IPR050476">
    <property type="entry name" value="Insect_CytP450_Detox"/>
</dbReference>
<dbReference type="FunFam" id="1.10.630.10:FF:000042">
    <property type="entry name" value="Cytochrome P450"/>
    <property type="match status" value="1"/>
</dbReference>
<evidence type="ECO:0000256" key="11">
    <source>
        <dbReference type="ARBA" id="ARBA00023033"/>
    </source>
</evidence>
<comment type="similarity">
    <text evidence="4 14">Belongs to the cytochrome P450 family.</text>
</comment>
<evidence type="ECO:0000256" key="8">
    <source>
        <dbReference type="ARBA" id="ARBA00022848"/>
    </source>
</evidence>
<feature type="binding site" description="axial binding residue" evidence="13">
    <location>
        <position position="509"/>
    </location>
    <ligand>
        <name>heme</name>
        <dbReference type="ChEBI" id="CHEBI:30413"/>
    </ligand>
    <ligandPart>
        <name>Fe</name>
        <dbReference type="ChEBI" id="CHEBI:18248"/>
    </ligandPart>
</feature>
<keyword evidence="8" id="KW-0492">Microsome</keyword>
<evidence type="ECO:0000256" key="14">
    <source>
        <dbReference type="RuleBase" id="RU000461"/>
    </source>
</evidence>
<accession>N6TPT0</accession>
<evidence type="ECO:0000256" key="9">
    <source>
        <dbReference type="ARBA" id="ARBA00023002"/>
    </source>
</evidence>
<name>N6TPT0_DENPD</name>
<dbReference type="GO" id="GO:0004497">
    <property type="term" value="F:monooxygenase activity"/>
    <property type="evidence" value="ECO:0007669"/>
    <property type="project" value="UniProtKB-KW"/>
</dbReference>
<keyword evidence="11 14" id="KW-0503">Monooxygenase</keyword>
<dbReference type="InterPro" id="IPR017972">
    <property type="entry name" value="Cyt_P450_CS"/>
</dbReference>
<comment type="cofactor">
    <cofactor evidence="1 13">
        <name>heme</name>
        <dbReference type="ChEBI" id="CHEBI:30413"/>
    </cofactor>
</comment>
<dbReference type="PANTHER" id="PTHR24292">
    <property type="entry name" value="CYTOCHROME P450"/>
    <property type="match status" value="1"/>
</dbReference>
<evidence type="ECO:0000313" key="15">
    <source>
        <dbReference type="EMBL" id="ENN80013.1"/>
    </source>
</evidence>
<dbReference type="SUPFAM" id="SSF48264">
    <property type="entry name" value="Cytochrome P450"/>
    <property type="match status" value="1"/>
</dbReference>
<evidence type="ECO:0000256" key="13">
    <source>
        <dbReference type="PIRSR" id="PIRSR602401-1"/>
    </source>
</evidence>
<dbReference type="PROSITE" id="PS00086">
    <property type="entry name" value="CYTOCHROME_P450"/>
    <property type="match status" value="1"/>
</dbReference>
<dbReference type="PRINTS" id="PR00385">
    <property type="entry name" value="P450"/>
</dbReference>
<keyword evidence="9 14" id="KW-0560">Oxidoreductase</keyword>
<dbReference type="HOGENOM" id="CLU_001570_5_2_1"/>
<dbReference type="OMA" id="MCIGVEY"/>
<proteinExistence type="inferred from homology"/>
<evidence type="ECO:0000256" key="12">
    <source>
        <dbReference type="ARBA" id="ARBA00023136"/>
    </source>
</evidence>
<evidence type="ECO:0000256" key="4">
    <source>
        <dbReference type="ARBA" id="ARBA00010617"/>
    </source>
</evidence>
<keyword evidence="12" id="KW-0472">Membrane</keyword>
<dbReference type="OrthoDB" id="2789670at2759"/>
<evidence type="ECO:0000256" key="5">
    <source>
        <dbReference type="ARBA" id="ARBA00022617"/>
    </source>
</evidence>
<dbReference type="CDD" id="cd11056">
    <property type="entry name" value="CYP6-like"/>
    <property type="match status" value="1"/>
</dbReference>
<evidence type="ECO:0000256" key="2">
    <source>
        <dbReference type="ARBA" id="ARBA00004174"/>
    </source>
</evidence>
<dbReference type="GO" id="GO:0005506">
    <property type="term" value="F:iron ion binding"/>
    <property type="evidence" value="ECO:0007669"/>
    <property type="project" value="InterPro"/>
</dbReference>
<keyword evidence="6 13" id="KW-0479">Metal-binding</keyword>
<evidence type="ECO:0000256" key="3">
    <source>
        <dbReference type="ARBA" id="ARBA00004406"/>
    </source>
</evidence>
<dbReference type="EMBL" id="KB740608">
    <property type="protein sequence ID" value="ENN80013.1"/>
    <property type="molecule type" value="Genomic_DNA"/>
</dbReference>
<dbReference type="GO" id="GO:0016705">
    <property type="term" value="F:oxidoreductase activity, acting on paired donors, with incorporation or reduction of molecular oxygen"/>
    <property type="evidence" value="ECO:0007669"/>
    <property type="project" value="InterPro"/>
</dbReference>
<dbReference type="GO" id="GO:0005789">
    <property type="term" value="C:endoplasmic reticulum membrane"/>
    <property type="evidence" value="ECO:0007669"/>
    <property type="project" value="UniProtKB-SubCell"/>
</dbReference>
<reference evidence="15" key="1">
    <citation type="journal article" date="2013" name="Genome Biol.">
        <title>Draft genome of the mountain pine beetle, Dendroctonus ponderosae Hopkins, a major forest pest.</title>
        <authorList>
            <person name="Keeling C.I."/>
            <person name="Yuen M.M."/>
            <person name="Liao N.Y."/>
            <person name="Docking T.R."/>
            <person name="Chan S.K."/>
            <person name="Taylor G.A."/>
            <person name="Palmquist D.L."/>
            <person name="Jackman S.D."/>
            <person name="Nguyen A."/>
            <person name="Li M."/>
            <person name="Henderson H."/>
            <person name="Janes J.K."/>
            <person name="Zhao Y."/>
            <person name="Pandoh P."/>
            <person name="Moore R."/>
            <person name="Sperling F.A."/>
            <person name="Huber D.P."/>
            <person name="Birol I."/>
            <person name="Jones S.J."/>
            <person name="Bohlmann J."/>
        </authorList>
    </citation>
    <scope>NUCLEOTIDE SEQUENCE</scope>
</reference>
<sequence>MAMDDVRSTVGPDCYHKAQDRQTRLMIVSQFGAMMCYFFRSALMCIGVEYTSIFKVINMVLIIALGVLLSTILLYCAYSKWKFQYWARQGVPQLNPRIFFGDTLPLVRGKPVQDFHLDIYQKFKPTGAKCVGMYNSHIPELVAIDINLLKDIIVKDYSSFASHGLFYHEKNVLTPHVFNIEGQIWKERRTKLTPLFTSAKMKQMFATVAGKSPGLIRLVGLSVDANKPADIKEILSRFTTDVISEAAFGLDCKSLDEPDNMFRSIGREAFKPNSIKLYIENLFPSQFLGNIGYQAFSSRIVSYFSKVVNETIQYREKNNVQRNDFLQLMLQLKQHGSLVKEDGTVDVKETGAYITDKEILSESFVIFLAGHETSSSASTFALFALAQNPDIQDKLRTEINEVLKRHDGKFGYDAIIEMEYLDKVVRETLRKYPVAPVIPRRCTKDYKIRDTNIVIEKGTRIYIPVIGVHLDPEYYPDPDRFDPERFSPENKAIRPDIAWMPFGDGPRQCLGMRFGLLQTKVALASLLQEFKFTLNKAMKAPYTADTGTFVYMFKQDVLLDATRVN</sequence>
<dbReference type="PRINTS" id="PR00463">
    <property type="entry name" value="EP450I"/>
</dbReference>
<dbReference type="PANTHER" id="PTHR24292:SF100">
    <property type="entry name" value="CYTOCHROME P450 6A16, ISOFORM B-RELATED"/>
    <property type="match status" value="1"/>
</dbReference>
<evidence type="ECO:0000256" key="6">
    <source>
        <dbReference type="ARBA" id="ARBA00022723"/>
    </source>
</evidence>